<dbReference type="EMBL" id="JASAOG010000069">
    <property type="protein sequence ID" value="KAK0055498.1"/>
    <property type="molecule type" value="Genomic_DNA"/>
</dbReference>
<keyword evidence="3" id="KW-0732">Signal</keyword>
<feature type="compositionally biased region" description="Polar residues" evidence="1">
    <location>
        <begin position="1001"/>
        <end position="1013"/>
    </location>
</feature>
<evidence type="ECO:0000256" key="2">
    <source>
        <dbReference type="SAM" id="Phobius"/>
    </source>
</evidence>
<feature type="chain" id="PRO_5041959925" evidence="3">
    <location>
        <begin position="23"/>
        <end position="1038"/>
    </location>
</feature>
<sequence>MHCFSVLTTLKVILLFASEGSTYVLENCGWELVNDASLVSFILTSPAGKLSHNLICSTAVVVKKKQNENNNLLLRVNTLRFNLSGPGTCIPHSERLTFSFHNEKDKDIVWCGKSYSEELFFPGESTFVEVLIEYKTGMYGLGTGFSLQFSKAGSPFNSNQELMVLPTPKLLYSPYYPFAFNYLPYRYNINLQAPEDYFVHISSTEMNLNSFEDCGLEIDGVTYCGNKKFDIIVKSSTVSVKFLYQYWDKQTFVLMYSSISQEMLGCLNQTTTLNVTEQEKILQLNLPYSLSVNCMLQFNTSRDKVIQFTFSLCNNFIIYDNGTVVNVSNIQYYRSHSHLVSVAVYSPTSLTALGLPCNLSVQAVDNDWLASIHLSDYSLLWITTELMNNQGAFQIESDEAIGIKILNSASQPEPVSKYLILSNGPDSSYFELTKDCNGNLLSNTEIFSLHSSVVTAEFRASQLSEFQILMYPQGFVNVNIPTTPLFGNFSFNLSRQNTGNLHCRWEIPKSNAYISVKFQTKNQFQKYFNNQMLISEGSQENVIALFDQAFSENAWLYAHQKLLVDVRIDNYVGETSPFGFNYTYSDVSGLDDNCFNKNVYTTTSRQTVATPNFPDFYYRSVKCKWIISKSSSQLGSQMYIDFPKLLYEMCRDKASLIMSTNSFDGIDLCLKTPSYSRIYNDQTVYVDFTAKNFSYPGFEFGFYHKEPESVRCGQSNLYVDKVYSLVYSGSSTSIRDCIFVLASQSSFSVITLVLNERLNSINRVTIFGKDEEVDTWTKLLQLDSNSILKEKYRFQRKLLQIVVSWDYLYKPFQMYAYMNFSLFNSDEILSTSFSPLTSDQTSDSQLPIFVGTFVACVIIAALLIAGIIYCYRKKKLERARHERESSVNFNRRTSAIFIFNPVIINNAPPPPYPGLSNIYSEVASVDEGTELELPPPYTRVARGPNTNMPVAQDSGGYLNPVESVYDDIDAPDSNMASNAEVHPPAYTPEENRIATAPPAYTPSSQSRTANAQVNAACSGNVSRHQRAQVRGKNSLGEL</sequence>
<dbReference type="InterPro" id="IPR035914">
    <property type="entry name" value="Sperma_CUB_dom_sf"/>
</dbReference>
<dbReference type="SUPFAM" id="SSF49854">
    <property type="entry name" value="Spermadhesin, CUB domain"/>
    <property type="match status" value="1"/>
</dbReference>
<keyword evidence="5" id="KW-1185">Reference proteome</keyword>
<evidence type="ECO:0000313" key="5">
    <source>
        <dbReference type="Proteomes" id="UP001233172"/>
    </source>
</evidence>
<feature type="transmembrane region" description="Helical" evidence="2">
    <location>
        <begin position="848"/>
        <end position="871"/>
    </location>
</feature>
<dbReference type="Gene3D" id="2.60.120.290">
    <property type="entry name" value="Spermadhesin, CUB domain"/>
    <property type="match status" value="1"/>
</dbReference>
<proteinExistence type="predicted"/>
<reference evidence="4" key="1">
    <citation type="journal article" date="2023" name="PLoS Negl. Trop. Dis.">
        <title>A genome sequence for Biomphalaria pfeifferi, the major vector snail for the human-infecting parasite Schistosoma mansoni.</title>
        <authorList>
            <person name="Bu L."/>
            <person name="Lu L."/>
            <person name="Laidemitt M.R."/>
            <person name="Zhang S.M."/>
            <person name="Mutuku M."/>
            <person name="Mkoji G."/>
            <person name="Steinauer M."/>
            <person name="Loker E.S."/>
        </authorList>
    </citation>
    <scope>NUCLEOTIDE SEQUENCE</scope>
    <source>
        <strain evidence="4">KasaAsao</strain>
    </source>
</reference>
<feature type="region of interest" description="Disordered" evidence="1">
    <location>
        <begin position="1019"/>
        <end position="1038"/>
    </location>
</feature>
<accession>A0AAD8BIZ9</accession>
<reference evidence="4" key="2">
    <citation type="submission" date="2023-04" db="EMBL/GenBank/DDBJ databases">
        <authorList>
            <person name="Bu L."/>
            <person name="Lu L."/>
            <person name="Laidemitt M.R."/>
            <person name="Zhang S.M."/>
            <person name="Mutuku M."/>
            <person name="Mkoji G."/>
            <person name="Steinauer M."/>
            <person name="Loker E.S."/>
        </authorList>
    </citation>
    <scope>NUCLEOTIDE SEQUENCE</scope>
    <source>
        <strain evidence="4">KasaAsao</strain>
        <tissue evidence="4">Whole Snail</tissue>
    </source>
</reference>
<feature type="region of interest" description="Disordered" evidence="1">
    <location>
        <begin position="994"/>
        <end position="1013"/>
    </location>
</feature>
<name>A0AAD8BIZ9_BIOPF</name>
<organism evidence="4 5">
    <name type="scientific">Biomphalaria pfeifferi</name>
    <name type="common">Bloodfluke planorb</name>
    <name type="synonym">Freshwater snail</name>
    <dbReference type="NCBI Taxonomy" id="112525"/>
    <lineage>
        <taxon>Eukaryota</taxon>
        <taxon>Metazoa</taxon>
        <taxon>Spiralia</taxon>
        <taxon>Lophotrochozoa</taxon>
        <taxon>Mollusca</taxon>
        <taxon>Gastropoda</taxon>
        <taxon>Heterobranchia</taxon>
        <taxon>Euthyneura</taxon>
        <taxon>Panpulmonata</taxon>
        <taxon>Hygrophila</taxon>
        <taxon>Lymnaeoidea</taxon>
        <taxon>Planorbidae</taxon>
        <taxon>Biomphalaria</taxon>
    </lineage>
</organism>
<comment type="caution">
    <text evidence="4">The sequence shown here is derived from an EMBL/GenBank/DDBJ whole genome shotgun (WGS) entry which is preliminary data.</text>
</comment>
<evidence type="ECO:0000313" key="4">
    <source>
        <dbReference type="EMBL" id="KAK0055498.1"/>
    </source>
</evidence>
<gene>
    <name evidence="4" type="ORF">Bpfe_015009</name>
</gene>
<keyword evidence="2" id="KW-0812">Transmembrane</keyword>
<dbReference type="Proteomes" id="UP001233172">
    <property type="component" value="Unassembled WGS sequence"/>
</dbReference>
<keyword evidence="2" id="KW-1133">Transmembrane helix</keyword>
<dbReference type="AlphaFoldDB" id="A0AAD8BIZ9"/>
<protein>
    <submittedName>
        <fullName evidence="4">Cubilin</fullName>
    </submittedName>
</protein>
<keyword evidence="2" id="KW-0472">Membrane</keyword>
<evidence type="ECO:0000256" key="1">
    <source>
        <dbReference type="SAM" id="MobiDB-lite"/>
    </source>
</evidence>
<feature type="signal peptide" evidence="3">
    <location>
        <begin position="1"/>
        <end position="22"/>
    </location>
</feature>
<feature type="region of interest" description="Disordered" evidence="1">
    <location>
        <begin position="935"/>
        <end position="956"/>
    </location>
</feature>
<evidence type="ECO:0000256" key="3">
    <source>
        <dbReference type="SAM" id="SignalP"/>
    </source>
</evidence>